<dbReference type="STRING" id="63057.A0A2P5DK34"/>
<reference evidence="4" key="1">
    <citation type="submission" date="2016-06" db="EMBL/GenBank/DDBJ databases">
        <title>Parallel loss of symbiosis genes in relatives of nitrogen-fixing non-legume Parasponia.</title>
        <authorList>
            <person name="Van Velzen R."/>
            <person name="Holmer R."/>
            <person name="Bu F."/>
            <person name="Rutten L."/>
            <person name="Van Zeijl A."/>
            <person name="Liu W."/>
            <person name="Santuari L."/>
            <person name="Cao Q."/>
            <person name="Sharma T."/>
            <person name="Shen D."/>
            <person name="Roswanjaya Y."/>
            <person name="Wardhani T."/>
            <person name="Kalhor M.S."/>
            <person name="Jansen J."/>
            <person name="Van den Hoogen J."/>
            <person name="Gungor B."/>
            <person name="Hartog M."/>
            <person name="Hontelez J."/>
            <person name="Verver J."/>
            <person name="Yang W.-C."/>
            <person name="Schijlen E."/>
            <person name="Repin R."/>
            <person name="Schilthuizen M."/>
            <person name="Schranz E."/>
            <person name="Heidstra R."/>
            <person name="Miyata K."/>
            <person name="Fedorova E."/>
            <person name="Kohlen W."/>
            <person name="Bisseling T."/>
            <person name="Smit S."/>
            <person name="Geurts R."/>
        </authorList>
    </citation>
    <scope>NUCLEOTIDE SEQUENCE [LARGE SCALE GENOMIC DNA]</scope>
    <source>
        <strain evidence="4">cv. RG33-2</strain>
    </source>
</reference>
<accession>A0A2P5DK34</accession>
<dbReference type="GO" id="GO:0016747">
    <property type="term" value="F:acyltransferase activity, transferring groups other than amino-acyl groups"/>
    <property type="evidence" value="ECO:0007669"/>
    <property type="project" value="UniProtKB-ARBA"/>
</dbReference>
<sequence>MEPPRSVNVVDVCHVVPSTDLPDSAAAAPKSLPLTFFDILWLRLPPVQRLFFYETSSSKSSFYNSIIPKLKHSLSLTLHHYLPLAGNLTWPKDCPKPVIRYVDGDGVSLTIAESNMDFYHLSGDDFREVKECHPLLPELTVSQERAQVIALQVTLFPNDGFSVGITAHHAVLDGKTSMSFMKSWCRLCKQLGGGDSTLGPGLTPFYDRDVVKDPAGLEAIYANEWLNEKGPNNRSLMIWELNLRPGLVRGTFELTREDAEKLKKTLLQDSLLHVSTFSLTCSYTWVCLVKALRIREKKTHLGFNVDCRSRLKPALPENYFGNCITGRGAFVETEGLLGEEGLSFGIKAISKAIKSLDDGVLNRAEILASIIIGAKAKTEVTETETRSGSVSFAGSPRFEVYGIDFGWGRPRKVEMTSVDRTGAICISDSRNGNGGVEIGLVLKLHEMEAFASEFSKGLAKLRSI</sequence>
<keyword evidence="4" id="KW-1185">Reference proteome</keyword>
<dbReference type="Proteomes" id="UP000237000">
    <property type="component" value="Unassembled WGS sequence"/>
</dbReference>
<name>A0A2P5DK34_TREOI</name>
<evidence type="ECO:0000313" key="4">
    <source>
        <dbReference type="Proteomes" id="UP000237000"/>
    </source>
</evidence>
<dbReference type="Gene3D" id="3.30.559.10">
    <property type="entry name" value="Chloramphenicol acetyltransferase-like domain"/>
    <property type="match status" value="2"/>
</dbReference>
<evidence type="ECO:0000256" key="1">
    <source>
        <dbReference type="ARBA" id="ARBA00022679"/>
    </source>
</evidence>
<gene>
    <name evidence="3" type="ORF">TorRG33x02_248880</name>
</gene>
<keyword evidence="1 3" id="KW-0808">Transferase</keyword>
<dbReference type="OrthoDB" id="1862401at2759"/>
<protein>
    <submittedName>
        <fullName evidence="3">Transferase</fullName>
    </submittedName>
</protein>
<dbReference type="InterPro" id="IPR051504">
    <property type="entry name" value="Plant_metabolite_acyltrans"/>
</dbReference>
<keyword evidence="2" id="KW-0012">Acyltransferase</keyword>
<organism evidence="3 4">
    <name type="scientific">Trema orientale</name>
    <name type="common">Charcoal tree</name>
    <name type="synonym">Celtis orientalis</name>
    <dbReference type="NCBI Taxonomy" id="63057"/>
    <lineage>
        <taxon>Eukaryota</taxon>
        <taxon>Viridiplantae</taxon>
        <taxon>Streptophyta</taxon>
        <taxon>Embryophyta</taxon>
        <taxon>Tracheophyta</taxon>
        <taxon>Spermatophyta</taxon>
        <taxon>Magnoliopsida</taxon>
        <taxon>eudicotyledons</taxon>
        <taxon>Gunneridae</taxon>
        <taxon>Pentapetalae</taxon>
        <taxon>rosids</taxon>
        <taxon>fabids</taxon>
        <taxon>Rosales</taxon>
        <taxon>Cannabaceae</taxon>
        <taxon>Trema</taxon>
    </lineage>
</organism>
<dbReference type="Pfam" id="PF02458">
    <property type="entry name" value="Transferase"/>
    <property type="match status" value="1"/>
</dbReference>
<dbReference type="InterPro" id="IPR023213">
    <property type="entry name" value="CAT-like_dom_sf"/>
</dbReference>
<evidence type="ECO:0000256" key="2">
    <source>
        <dbReference type="ARBA" id="ARBA00023315"/>
    </source>
</evidence>
<dbReference type="SUPFAM" id="SSF52777">
    <property type="entry name" value="CoA-dependent acyltransferases"/>
    <property type="match status" value="1"/>
</dbReference>
<comment type="caution">
    <text evidence="3">The sequence shown here is derived from an EMBL/GenBank/DDBJ whole genome shotgun (WGS) entry which is preliminary data.</text>
</comment>
<dbReference type="AlphaFoldDB" id="A0A2P5DK34"/>
<dbReference type="EMBL" id="JXTC01000265">
    <property type="protein sequence ID" value="PON73630.1"/>
    <property type="molecule type" value="Genomic_DNA"/>
</dbReference>
<evidence type="ECO:0000313" key="3">
    <source>
        <dbReference type="EMBL" id="PON73630.1"/>
    </source>
</evidence>
<proteinExistence type="predicted"/>
<dbReference type="PANTHER" id="PTHR31625">
    <property type="match status" value="1"/>
</dbReference>
<dbReference type="InParanoid" id="A0A2P5DK34"/>